<feature type="region of interest" description="Disordered" evidence="1">
    <location>
        <begin position="1"/>
        <end position="20"/>
    </location>
</feature>
<evidence type="ECO:0000313" key="3">
    <source>
        <dbReference type="Proteomes" id="UP001562425"/>
    </source>
</evidence>
<name>A0ABD1D4U8_CULPP</name>
<dbReference type="AlphaFoldDB" id="A0ABD1D4U8"/>
<sequence>MNTRADEQSGSDKSKTQLTEQISQITITETVQTMEWDPVKWMGIM</sequence>
<dbReference type="EMBL" id="JBEHCU010007509">
    <property type="protein sequence ID" value="KAL1394638.1"/>
    <property type="molecule type" value="Genomic_DNA"/>
</dbReference>
<reference evidence="2 3" key="1">
    <citation type="submission" date="2024-05" db="EMBL/GenBank/DDBJ databases">
        <title>Culex pipiens pipiens assembly and annotation.</title>
        <authorList>
            <person name="Alout H."/>
            <person name="Durand T."/>
        </authorList>
    </citation>
    <scope>NUCLEOTIDE SEQUENCE [LARGE SCALE GENOMIC DNA]</scope>
    <source>
        <strain evidence="2">HA-2024</strain>
        <tissue evidence="2">Whole body</tissue>
    </source>
</reference>
<comment type="caution">
    <text evidence="2">The sequence shown here is derived from an EMBL/GenBank/DDBJ whole genome shotgun (WGS) entry which is preliminary data.</text>
</comment>
<evidence type="ECO:0000256" key="1">
    <source>
        <dbReference type="SAM" id="MobiDB-lite"/>
    </source>
</evidence>
<dbReference type="Proteomes" id="UP001562425">
    <property type="component" value="Unassembled WGS sequence"/>
</dbReference>
<feature type="non-terminal residue" evidence="2">
    <location>
        <position position="45"/>
    </location>
</feature>
<proteinExistence type="predicted"/>
<keyword evidence="3" id="KW-1185">Reference proteome</keyword>
<organism evidence="2 3">
    <name type="scientific">Culex pipiens pipiens</name>
    <name type="common">Northern house mosquito</name>
    <dbReference type="NCBI Taxonomy" id="38569"/>
    <lineage>
        <taxon>Eukaryota</taxon>
        <taxon>Metazoa</taxon>
        <taxon>Ecdysozoa</taxon>
        <taxon>Arthropoda</taxon>
        <taxon>Hexapoda</taxon>
        <taxon>Insecta</taxon>
        <taxon>Pterygota</taxon>
        <taxon>Neoptera</taxon>
        <taxon>Endopterygota</taxon>
        <taxon>Diptera</taxon>
        <taxon>Nematocera</taxon>
        <taxon>Culicoidea</taxon>
        <taxon>Culicidae</taxon>
        <taxon>Culicinae</taxon>
        <taxon>Culicini</taxon>
        <taxon>Culex</taxon>
        <taxon>Culex</taxon>
    </lineage>
</organism>
<evidence type="ECO:0000313" key="2">
    <source>
        <dbReference type="EMBL" id="KAL1394638.1"/>
    </source>
</evidence>
<protein>
    <submittedName>
        <fullName evidence="2">Uncharacterized protein</fullName>
    </submittedName>
</protein>
<gene>
    <name evidence="2" type="ORF">pipiens_011803</name>
</gene>
<feature type="compositionally biased region" description="Basic and acidic residues" evidence="1">
    <location>
        <begin position="1"/>
        <end position="15"/>
    </location>
</feature>
<accession>A0ABD1D4U8</accession>